<dbReference type="SUPFAM" id="SSF54909">
    <property type="entry name" value="Dimeric alpha+beta barrel"/>
    <property type="match status" value="1"/>
</dbReference>
<dbReference type="PROSITE" id="PS51502">
    <property type="entry name" value="S_R_A_B_BARREL"/>
    <property type="match status" value="1"/>
</dbReference>
<evidence type="ECO:0000313" key="2">
    <source>
        <dbReference type="EMBL" id="RCI08719.1"/>
    </source>
</evidence>
<feature type="domain" description="Stress-response A/B barrel" evidence="1">
    <location>
        <begin position="5"/>
        <end position="103"/>
    </location>
</feature>
<evidence type="ECO:0000313" key="3">
    <source>
        <dbReference type="Proteomes" id="UP000253664"/>
    </source>
</evidence>
<proteinExistence type="predicted"/>
<dbReference type="InterPro" id="IPR013097">
    <property type="entry name" value="Dabb"/>
</dbReference>
<keyword evidence="3" id="KW-1185">Reference proteome</keyword>
<comment type="caution">
    <text evidence="2">The sequence shown here is derived from an EMBL/GenBank/DDBJ whole genome shotgun (WGS) entry which is preliminary data.</text>
</comment>
<dbReference type="InterPro" id="IPR011008">
    <property type="entry name" value="Dimeric_a/b-barrel"/>
</dbReference>
<dbReference type="AlphaFoldDB" id="A0A367L2R2"/>
<gene>
    <name evidence="2" type="ORF">L249_4766</name>
</gene>
<sequence>MAARIHRVTLFKIPKPDDQKTLIEQYKVLLATNAKDGKPYILSLTAGIAEQDQRSQGYTVVSKTEFASLDDMRYFDDECKAHQDVKAFVAKSLTVEGVMTVYFTPGVSGGASP</sequence>
<evidence type="ECO:0000259" key="1">
    <source>
        <dbReference type="PROSITE" id="PS51502"/>
    </source>
</evidence>
<dbReference type="Gene3D" id="3.30.70.100">
    <property type="match status" value="1"/>
</dbReference>
<dbReference type="Pfam" id="PF07876">
    <property type="entry name" value="Dabb"/>
    <property type="match status" value="1"/>
</dbReference>
<dbReference type="EMBL" id="LKCN02000018">
    <property type="protein sequence ID" value="RCI08719.1"/>
    <property type="molecule type" value="Genomic_DNA"/>
</dbReference>
<dbReference type="OrthoDB" id="3830014at2759"/>
<dbReference type="SMART" id="SM00886">
    <property type="entry name" value="Dabb"/>
    <property type="match status" value="1"/>
</dbReference>
<organism evidence="2 3">
    <name type="scientific">Ophiocordyceps polyrhachis-furcata BCC 54312</name>
    <dbReference type="NCBI Taxonomy" id="1330021"/>
    <lineage>
        <taxon>Eukaryota</taxon>
        <taxon>Fungi</taxon>
        <taxon>Dikarya</taxon>
        <taxon>Ascomycota</taxon>
        <taxon>Pezizomycotina</taxon>
        <taxon>Sordariomycetes</taxon>
        <taxon>Hypocreomycetidae</taxon>
        <taxon>Hypocreales</taxon>
        <taxon>Ophiocordycipitaceae</taxon>
        <taxon>Ophiocordyceps</taxon>
    </lineage>
</organism>
<name>A0A367L2R2_9HYPO</name>
<reference evidence="2 3" key="1">
    <citation type="journal article" date="2015" name="BMC Genomics">
        <title>Insights from the genome of Ophiocordyceps polyrhachis-furcata to pathogenicity and host specificity in insect fungi.</title>
        <authorList>
            <person name="Wichadakul D."/>
            <person name="Kobmoo N."/>
            <person name="Ingsriswang S."/>
            <person name="Tangphatsornruang S."/>
            <person name="Chantasingh D."/>
            <person name="Luangsa-ard J.J."/>
            <person name="Eurwilaichitr L."/>
        </authorList>
    </citation>
    <scope>NUCLEOTIDE SEQUENCE [LARGE SCALE GENOMIC DNA]</scope>
    <source>
        <strain evidence="2 3">BCC 54312</strain>
    </source>
</reference>
<dbReference type="Proteomes" id="UP000253664">
    <property type="component" value="Unassembled WGS sequence"/>
</dbReference>
<protein>
    <recommendedName>
        <fullName evidence="1">Stress-response A/B barrel domain-containing protein</fullName>
    </recommendedName>
</protein>
<accession>A0A367L2R2</accession>